<dbReference type="Ensembl" id="ENSOANT00000029892.3">
    <property type="protein sequence ID" value="ENSOANP00000026089.2"/>
    <property type="gene ID" value="ENSOANG00000020512.3"/>
</dbReference>
<protein>
    <recommendedName>
        <fullName evidence="4">Ribonuclease P protein subunit p29</fullName>
    </recommendedName>
</protein>
<evidence type="ECO:0000256" key="7">
    <source>
        <dbReference type="ARBA" id="ARBA00023242"/>
    </source>
</evidence>
<reference evidence="9" key="3">
    <citation type="submission" date="2025-09" db="UniProtKB">
        <authorList>
            <consortium name="Ensembl"/>
        </authorList>
    </citation>
    <scope>IDENTIFICATION</scope>
    <source>
        <strain evidence="9">Glennie</strain>
    </source>
</reference>
<dbReference type="GO" id="GO:0001682">
    <property type="term" value="P:tRNA 5'-leader removal"/>
    <property type="evidence" value="ECO:0007669"/>
    <property type="project" value="Ensembl"/>
</dbReference>
<dbReference type="PANTHER" id="PTHR13348">
    <property type="entry name" value="RIBONUCLEASE P SUBUNIT P29"/>
    <property type="match status" value="1"/>
</dbReference>
<sequence length="236" mass="27169">MPQTSQGGIKRTHFRLIAAAVYGALAPKEARECDVQAPERRQADAFVRAFLKRSWRGIAEETLQDGLRRKAVILDYSLSKKPKEKRRRSKGLSARRRRDLRLFEIKPEQQRYDLFLPLHKLWKEYIRDLCNGLRPDTQPHVIQSKLLKADLHGAIISVTKSKCPSYVGITGILLQEMKHIFKIVTKDDKLKVIPKSNCVFSVEIDGFITYIYGSKFQLRSSERSAKKFKAKGTIDL</sequence>
<dbReference type="GO" id="GO:0005654">
    <property type="term" value="C:nucleoplasm"/>
    <property type="evidence" value="ECO:0007669"/>
    <property type="project" value="Ensembl"/>
</dbReference>
<organism evidence="9 10">
    <name type="scientific">Ornithorhynchus anatinus</name>
    <name type="common">Duckbill platypus</name>
    <dbReference type="NCBI Taxonomy" id="9258"/>
    <lineage>
        <taxon>Eukaryota</taxon>
        <taxon>Metazoa</taxon>
        <taxon>Chordata</taxon>
        <taxon>Craniata</taxon>
        <taxon>Vertebrata</taxon>
        <taxon>Euteleostomi</taxon>
        <taxon>Mammalia</taxon>
        <taxon>Monotremata</taxon>
        <taxon>Ornithorhynchidae</taxon>
        <taxon>Ornithorhynchus</taxon>
    </lineage>
</organism>
<keyword evidence="5" id="KW-0597">Phosphoprotein</keyword>
<dbReference type="eggNOG" id="KOG4046">
    <property type="taxonomic scope" value="Eukaryota"/>
</dbReference>
<keyword evidence="6" id="KW-0819">tRNA processing</keyword>
<accession>F7FIQ2</accession>
<comment type="function">
    <text evidence="1">Component of ribonuclease P, a ribonucleoprotein complex that generates mature tRNA molecules by cleaving their 5'-ends.</text>
</comment>
<gene>
    <name evidence="9" type="primary">POP4</name>
</gene>
<dbReference type="InterPro" id="IPR023534">
    <property type="entry name" value="Rof/RNase_P-like"/>
</dbReference>
<reference evidence="9" key="2">
    <citation type="submission" date="2025-08" db="UniProtKB">
        <authorList>
            <consortium name="Ensembl"/>
        </authorList>
    </citation>
    <scope>IDENTIFICATION</scope>
    <source>
        <strain evidence="9">Glennie</strain>
    </source>
</reference>
<dbReference type="PANTHER" id="PTHR13348:SF0">
    <property type="entry name" value="RIBONUCLEASE P PROTEIN SUBUNIT P29"/>
    <property type="match status" value="1"/>
</dbReference>
<dbReference type="InterPro" id="IPR016848">
    <property type="entry name" value="RNase_P/MRP_Rpp29-subunit"/>
</dbReference>
<dbReference type="Bgee" id="ENSOANG00000020512">
    <property type="expression patterns" value="Expressed in heart and 7 other cell types or tissues"/>
</dbReference>
<reference evidence="9 10" key="1">
    <citation type="journal article" date="2008" name="Nature">
        <title>Genome analysis of the platypus reveals unique signatures of evolution.</title>
        <authorList>
            <person name="Warren W.C."/>
            <person name="Hillier L.W."/>
            <person name="Marshall Graves J.A."/>
            <person name="Birney E."/>
            <person name="Ponting C.P."/>
            <person name="Grutzner F."/>
            <person name="Belov K."/>
            <person name="Miller W."/>
            <person name="Clarke L."/>
            <person name="Chinwalla A.T."/>
            <person name="Yang S.P."/>
            <person name="Heger A."/>
            <person name="Locke D.P."/>
            <person name="Miethke P."/>
            <person name="Waters P.D."/>
            <person name="Veyrunes F."/>
            <person name="Fulton L."/>
            <person name="Fulton B."/>
            <person name="Graves T."/>
            <person name="Wallis J."/>
            <person name="Puente X.S."/>
            <person name="Lopez-Otin C."/>
            <person name="Ordonez G.R."/>
            <person name="Eichler E.E."/>
            <person name="Chen L."/>
            <person name="Cheng Z."/>
            <person name="Deakin J.E."/>
            <person name="Alsop A."/>
            <person name="Thompson K."/>
            <person name="Kirby P."/>
            <person name="Papenfuss A.T."/>
            <person name="Wakefield M.J."/>
            <person name="Olender T."/>
            <person name="Lancet D."/>
            <person name="Huttley G.A."/>
            <person name="Smit A.F."/>
            <person name="Pask A."/>
            <person name="Temple-Smith P."/>
            <person name="Batzer M.A."/>
            <person name="Walker J.A."/>
            <person name="Konkel M.K."/>
            <person name="Harris R.S."/>
            <person name="Whittington C.M."/>
            <person name="Wong E.S."/>
            <person name="Gemmell N.J."/>
            <person name="Buschiazzo E."/>
            <person name="Vargas Jentzsch I.M."/>
            <person name="Merkel A."/>
            <person name="Schmitz J."/>
            <person name="Zemann A."/>
            <person name="Churakov G."/>
            <person name="Kriegs J.O."/>
            <person name="Brosius J."/>
            <person name="Murchison E.P."/>
            <person name="Sachidanandam R."/>
            <person name="Smith C."/>
            <person name="Hannon G.J."/>
            <person name="Tsend-Ayush E."/>
            <person name="McMillan D."/>
            <person name="Attenborough R."/>
            <person name="Rens W."/>
            <person name="Ferguson-Smith M."/>
            <person name="Lefevre C.M."/>
            <person name="Sharp J.A."/>
            <person name="Nicholas K.R."/>
            <person name="Ray D.A."/>
            <person name="Kube M."/>
            <person name="Reinhardt R."/>
            <person name="Pringle T.H."/>
            <person name="Taylor J."/>
            <person name="Jones R.C."/>
            <person name="Nixon B."/>
            <person name="Dacheux J.L."/>
            <person name="Niwa H."/>
            <person name="Sekita Y."/>
            <person name="Huang X."/>
            <person name="Stark A."/>
            <person name="Kheradpour P."/>
            <person name="Kellis M."/>
            <person name="Flicek P."/>
            <person name="Chen Y."/>
            <person name="Webber C."/>
            <person name="Hardison R."/>
            <person name="Nelson J."/>
            <person name="Hallsworth-Pepin K."/>
            <person name="Delehaunty K."/>
            <person name="Markovic C."/>
            <person name="Minx P."/>
            <person name="Feng Y."/>
            <person name="Kremitzki C."/>
            <person name="Mitreva M."/>
            <person name="Glasscock J."/>
            <person name="Wylie T."/>
            <person name="Wohldmann P."/>
            <person name="Thiru P."/>
            <person name="Nhan M.N."/>
            <person name="Pohl C.S."/>
            <person name="Smith S.M."/>
            <person name="Hou S."/>
            <person name="Nefedov M."/>
            <person name="de Jong P.J."/>
            <person name="Renfree M.B."/>
            <person name="Mardis E.R."/>
            <person name="Wilson R.K."/>
        </authorList>
    </citation>
    <scope>NUCLEOTIDE SEQUENCE [LARGE SCALE GENOMIC DNA]</scope>
    <source>
        <strain evidence="9 10">Glennie</strain>
    </source>
</reference>
<dbReference type="GO" id="GO:0030681">
    <property type="term" value="C:multimeric ribonuclease P complex"/>
    <property type="evidence" value="ECO:0007669"/>
    <property type="project" value="Ensembl"/>
</dbReference>
<comment type="subcellular location">
    <subcellularLocation>
        <location evidence="2">Nucleus</location>
        <location evidence="2">Nucleolus</location>
    </subcellularLocation>
</comment>
<dbReference type="GO" id="GO:0033204">
    <property type="term" value="F:ribonuclease P RNA binding"/>
    <property type="evidence" value="ECO:0007669"/>
    <property type="project" value="Ensembl"/>
</dbReference>
<dbReference type="Pfam" id="PF01868">
    <property type="entry name" value="RNase_P-MRP_p29"/>
    <property type="match status" value="1"/>
</dbReference>
<dbReference type="InParanoid" id="F7FIQ2"/>
<proteinExistence type="inferred from homology"/>
<evidence type="ECO:0000256" key="5">
    <source>
        <dbReference type="ARBA" id="ARBA00022553"/>
    </source>
</evidence>
<keyword evidence="10" id="KW-1185">Reference proteome</keyword>
<dbReference type="FunCoup" id="F7FIQ2">
    <property type="interactions" value="1371"/>
</dbReference>
<evidence type="ECO:0000256" key="3">
    <source>
        <dbReference type="ARBA" id="ARBA00006181"/>
    </source>
</evidence>
<dbReference type="OMA" id="IPKSECV"/>
<dbReference type="STRING" id="9258.ENSOANP00000026089"/>
<dbReference type="Gene3D" id="2.30.30.210">
    <property type="entry name" value="Ribonuclease P/MRP, subunit p29"/>
    <property type="match status" value="1"/>
</dbReference>
<dbReference type="InterPro" id="IPR002730">
    <property type="entry name" value="Rpp29/RNP1"/>
</dbReference>
<dbReference type="AlphaFoldDB" id="F7FIQ2"/>
<evidence type="ECO:0000313" key="9">
    <source>
        <dbReference type="Ensembl" id="ENSOANP00000026089.2"/>
    </source>
</evidence>
<dbReference type="GO" id="GO:0004526">
    <property type="term" value="F:ribonuclease P activity"/>
    <property type="evidence" value="ECO:0007669"/>
    <property type="project" value="Ensembl"/>
</dbReference>
<dbReference type="HOGENOM" id="CLU_078577_3_0_1"/>
<name>F7FIQ2_ORNAN</name>
<evidence type="ECO:0000256" key="6">
    <source>
        <dbReference type="ARBA" id="ARBA00022694"/>
    </source>
</evidence>
<comment type="similarity">
    <text evidence="3">Belongs to the eukaryotic/archaeal RNase P protein component 1 family.</text>
</comment>
<dbReference type="GO" id="GO:0000172">
    <property type="term" value="C:ribonuclease MRP complex"/>
    <property type="evidence" value="ECO:0007669"/>
    <property type="project" value="InterPro"/>
</dbReference>
<dbReference type="SUPFAM" id="SSF101744">
    <property type="entry name" value="Rof/RNase P subunit-like"/>
    <property type="match status" value="1"/>
</dbReference>
<evidence type="ECO:0000256" key="1">
    <source>
        <dbReference type="ARBA" id="ARBA00002435"/>
    </source>
</evidence>
<dbReference type="SMART" id="SM00538">
    <property type="entry name" value="POP4"/>
    <property type="match status" value="1"/>
</dbReference>
<dbReference type="Proteomes" id="UP000002279">
    <property type="component" value="Chromosome 11"/>
</dbReference>
<dbReference type="InterPro" id="IPR036980">
    <property type="entry name" value="RNase_P/MRP_Rpp29_sf"/>
</dbReference>
<dbReference type="GO" id="GO:0005730">
    <property type="term" value="C:nucleolus"/>
    <property type="evidence" value="ECO:0007669"/>
    <property type="project" value="UniProtKB-SubCell"/>
</dbReference>
<comment type="subunit">
    <text evidence="8">Component of nuclear RNase P and RNase MRP ribonucleoproteins. RNase P consists of a catalytic RNA moiety and 10 different protein chains; POP1, POP4, POP5, POP7, RPP14, RPP21, RPP25, RPP30, RPP38 and RPP40. Within the RNase P complex, POP1, POP7 and RPP25 form the 'finger' subcomplex, POP5, RPP14, RPP40 and homodimeric RPP30 form the 'palm' subcomplex, and RPP21, POP4 and RPP38 form the 'wrist' subcomplex. All subunits of the RNase P complex interact with the catalytic RNA. Several subunits of RNase P are also part of the RNase MRP complex. RNase MRP consists of a catalytic RNA moiety and about 8 protein subunits; POP1, POP7, RPP25, RPP30, RPP38, RPP40 and possibly also POP4 and POP5.</text>
</comment>
<dbReference type="GeneTree" id="ENSGT00390000010067"/>
<dbReference type="FunFam" id="2.30.30.210:FF:000001">
    <property type="entry name" value="Ribonuclease P protein subunit p29"/>
    <property type="match status" value="1"/>
</dbReference>
<evidence type="ECO:0000256" key="4">
    <source>
        <dbReference type="ARBA" id="ARBA00016225"/>
    </source>
</evidence>
<evidence type="ECO:0000256" key="8">
    <source>
        <dbReference type="ARBA" id="ARBA00046486"/>
    </source>
</evidence>
<evidence type="ECO:0000313" key="10">
    <source>
        <dbReference type="Proteomes" id="UP000002279"/>
    </source>
</evidence>
<evidence type="ECO:0000256" key="2">
    <source>
        <dbReference type="ARBA" id="ARBA00004604"/>
    </source>
</evidence>
<keyword evidence="7" id="KW-0539">Nucleus</keyword>